<gene>
    <name evidence="1" type="ORF">K488DRAFT_74682</name>
</gene>
<protein>
    <submittedName>
        <fullName evidence="1">Uncharacterized protein</fullName>
    </submittedName>
</protein>
<proteinExistence type="predicted"/>
<reference evidence="1" key="2">
    <citation type="journal article" date="2022" name="New Phytol.">
        <title>Evolutionary transition to the ectomycorrhizal habit in the genomes of a hyperdiverse lineage of mushroom-forming fungi.</title>
        <authorList>
            <person name="Looney B."/>
            <person name="Miyauchi S."/>
            <person name="Morin E."/>
            <person name="Drula E."/>
            <person name="Courty P.E."/>
            <person name="Kohler A."/>
            <person name="Kuo A."/>
            <person name="LaButti K."/>
            <person name="Pangilinan J."/>
            <person name="Lipzen A."/>
            <person name="Riley R."/>
            <person name="Andreopoulos W."/>
            <person name="He G."/>
            <person name="Johnson J."/>
            <person name="Nolan M."/>
            <person name="Tritt A."/>
            <person name="Barry K.W."/>
            <person name="Grigoriev I.V."/>
            <person name="Nagy L.G."/>
            <person name="Hibbett D."/>
            <person name="Henrissat B."/>
            <person name="Matheny P.B."/>
            <person name="Labbe J."/>
            <person name="Martin F.M."/>
        </authorList>
    </citation>
    <scope>NUCLEOTIDE SEQUENCE</scope>
    <source>
        <strain evidence="1">EC-137</strain>
    </source>
</reference>
<comment type="caution">
    <text evidence="1">The sequence shown here is derived from an EMBL/GenBank/DDBJ whole genome shotgun (WGS) entry which is preliminary data.</text>
</comment>
<evidence type="ECO:0000313" key="1">
    <source>
        <dbReference type="EMBL" id="KAI0027253.1"/>
    </source>
</evidence>
<reference evidence="1" key="1">
    <citation type="submission" date="2021-02" db="EMBL/GenBank/DDBJ databases">
        <authorList>
            <consortium name="DOE Joint Genome Institute"/>
            <person name="Ahrendt S."/>
            <person name="Looney B.P."/>
            <person name="Miyauchi S."/>
            <person name="Morin E."/>
            <person name="Drula E."/>
            <person name="Courty P.E."/>
            <person name="Chicoki N."/>
            <person name="Fauchery L."/>
            <person name="Kohler A."/>
            <person name="Kuo A."/>
            <person name="Labutti K."/>
            <person name="Pangilinan J."/>
            <person name="Lipzen A."/>
            <person name="Riley R."/>
            <person name="Andreopoulos W."/>
            <person name="He G."/>
            <person name="Johnson J."/>
            <person name="Barry K.W."/>
            <person name="Grigoriev I.V."/>
            <person name="Nagy L."/>
            <person name="Hibbett D."/>
            <person name="Henrissat B."/>
            <person name="Matheny P.B."/>
            <person name="Labbe J."/>
            <person name="Martin F."/>
        </authorList>
    </citation>
    <scope>NUCLEOTIDE SEQUENCE</scope>
    <source>
        <strain evidence="1">EC-137</strain>
    </source>
</reference>
<dbReference type="Proteomes" id="UP000814128">
    <property type="component" value="Unassembled WGS sequence"/>
</dbReference>
<sequence>MREEGRQGRESCWGAVEGRSETAEAPGTAGTNARVLLAPGTAKVTRTSAEMAGNDPEANPYVSAEYQIEVDGRYWGDEDPTVLTYQPVALSTSAPDPNQTSGPTGGVEKRGKREPSFLYNGDRRRDAPRPLSARLRDTRVRQAPCSDSGEALRVRTWVGVAHPSGNGERIQAYETGSCQRKTYSNHMQVIDTLPLAVLRRVCSDAAYGPVLLVRDGSTPMEGQWLGIKGTENGGNKGVRL</sequence>
<organism evidence="1 2">
    <name type="scientific">Vararia minispora EC-137</name>
    <dbReference type="NCBI Taxonomy" id="1314806"/>
    <lineage>
        <taxon>Eukaryota</taxon>
        <taxon>Fungi</taxon>
        <taxon>Dikarya</taxon>
        <taxon>Basidiomycota</taxon>
        <taxon>Agaricomycotina</taxon>
        <taxon>Agaricomycetes</taxon>
        <taxon>Russulales</taxon>
        <taxon>Lachnocladiaceae</taxon>
        <taxon>Vararia</taxon>
    </lineage>
</organism>
<name>A0ACB8Q644_9AGAM</name>
<evidence type="ECO:0000313" key="2">
    <source>
        <dbReference type="Proteomes" id="UP000814128"/>
    </source>
</evidence>
<dbReference type="EMBL" id="MU273950">
    <property type="protein sequence ID" value="KAI0027253.1"/>
    <property type="molecule type" value="Genomic_DNA"/>
</dbReference>
<accession>A0ACB8Q644</accession>
<keyword evidence="2" id="KW-1185">Reference proteome</keyword>